<dbReference type="InterPro" id="IPR039261">
    <property type="entry name" value="FNR_nucleotide-bd"/>
</dbReference>
<keyword evidence="4" id="KW-1185">Reference proteome</keyword>
<dbReference type="PROSITE" id="PS51384">
    <property type="entry name" value="FAD_FR"/>
    <property type="match status" value="1"/>
</dbReference>
<name>A0ABU2LD91_9ACTN</name>
<dbReference type="InterPro" id="IPR013113">
    <property type="entry name" value="SIP_FAD-bd"/>
</dbReference>
<dbReference type="InterPro" id="IPR007037">
    <property type="entry name" value="SIP_rossman_dom"/>
</dbReference>
<dbReference type="Gene3D" id="3.40.50.80">
    <property type="entry name" value="Nucleotide-binding domain of ferredoxin-NADP reductase (FNR) module"/>
    <property type="match status" value="1"/>
</dbReference>
<dbReference type="InterPro" id="IPR017927">
    <property type="entry name" value="FAD-bd_FR_type"/>
</dbReference>
<feature type="region of interest" description="Disordered" evidence="1">
    <location>
        <begin position="256"/>
        <end position="287"/>
    </location>
</feature>
<dbReference type="CDD" id="cd06193">
    <property type="entry name" value="siderophore_interacting"/>
    <property type="match status" value="1"/>
</dbReference>
<dbReference type="EMBL" id="JAVREN010000040">
    <property type="protein sequence ID" value="MDT0309535.1"/>
    <property type="molecule type" value="Genomic_DNA"/>
</dbReference>
<accession>A0ABU2LD91</accession>
<sequence length="287" mass="31177">MSDRTGPRAAPKVNTARVLRAERVTPHVIRLVLGGEELRDFAARSDTDQYVKILFPVPGVDYPEPLDIAAVRRDLPRHAWPRTRTYTVRAWDPEALELTIDFVHHGDAGLAGPWAAAARPGDPVSFLGPGGGYAPAPEAAWHLLAGDESALPAIAAALEALPAGAVARVFVEVAGPEEEQKLDAPAGAEIRWLHRGAGRVGDALVAAVTSAAFPPGPPQAFVHGEAHFVKELRRHLRQDRGLPREALSISGYWRRGSDEDGWQAGKAEWNRQVEREQETAHVRDYPA</sequence>
<proteinExistence type="predicted"/>
<gene>
    <name evidence="3" type="ORF">RM780_21615</name>
</gene>
<organism evidence="3 4">
    <name type="scientific">Streptomyces boetiae</name>
    <dbReference type="NCBI Taxonomy" id="3075541"/>
    <lineage>
        <taxon>Bacteria</taxon>
        <taxon>Bacillati</taxon>
        <taxon>Actinomycetota</taxon>
        <taxon>Actinomycetes</taxon>
        <taxon>Kitasatosporales</taxon>
        <taxon>Streptomycetaceae</taxon>
        <taxon>Streptomyces</taxon>
    </lineage>
</organism>
<feature type="domain" description="FAD-binding FR-type" evidence="2">
    <location>
        <begin position="11"/>
        <end position="136"/>
    </location>
</feature>
<dbReference type="Pfam" id="PF04954">
    <property type="entry name" value="SIP"/>
    <property type="match status" value="1"/>
</dbReference>
<dbReference type="RefSeq" id="WP_311632500.1">
    <property type="nucleotide sequence ID" value="NZ_JAVREN010000040.1"/>
</dbReference>
<dbReference type="PANTHER" id="PTHR30157">
    <property type="entry name" value="FERRIC REDUCTASE, NADPH-DEPENDENT"/>
    <property type="match status" value="1"/>
</dbReference>
<dbReference type="Gene3D" id="2.40.30.10">
    <property type="entry name" value="Translation factors"/>
    <property type="match status" value="1"/>
</dbReference>
<evidence type="ECO:0000259" key="2">
    <source>
        <dbReference type="PROSITE" id="PS51384"/>
    </source>
</evidence>
<dbReference type="InterPro" id="IPR039374">
    <property type="entry name" value="SIP_fam"/>
</dbReference>
<reference evidence="4" key="1">
    <citation type="submission" date="2023-07" db="EMBL/GenBank/DDBJ databases">
        <title>30 novel species of actinomycetes from the DSMZ collection.</title>
        <authorList>
            <person name="Nouioui I."/>
        </authorList>
    </citation>
    <scope>NUCLEOTIDE SEQUENCE [LARGE SCALE GENOMIC DNA]</scope>
    <source>
        <strain evidence="4">DSM 44917</strain>
    </source>
</reference>
<protein>
    <submittedName>
        <fullName evidence="3">Siderophore-interacting protein</fullName>
    </submittedName>
</protein>
<evidence type="ECO:0000313" key="3">
    <source>
        <dbReference type="EMBL" id="MDT0309535.1"/>
    </source>
</evidence>
<dbReference type="SUPFAM" id="SSF63380">
    <property type="entry name" value="Riboflavin synthase domain-like"/>
    <property type="match status" value="1"/>
</dbReference>
<dbReference type="InterPro" id="IPR017938">
    <property type="entry name" value="Riboflavin_synthase-like_b-brl"/>
</dbReference>
<dbReference type="Pfam" id="PF08021">
    <property type="entry name" value="FAD_binding_9"/>
    <property type="match status" value="1"/>
</dbReference>
<evidence type="ECO:0000313" key="4">
    <source>
        <dbReference type="Proteomes" id="UP001183388"/>
    </source>
</evidence>
<feature type="compositionally biased region" description="Basic and acidic residues" evidence="1">
    <location>
        <begin position="268"/>
        <end position="287"/>
    </location>
</feature>
<dbReference type="Proteomes" id="UP001183388">
    <property type="component" value="Unassembled WGS sequence"/>
</dbReference>
<evidence type="ECO:0000256" key="1">
    <source>
        <dbReference type="SAM" id="MobiDB-lite"/>
    </source>
</evidence>
<comment type="caution">
    <text evidence="3">The sequence shown here is derived from an EMBL/GenBank/DDBJ whole genome shotgun (WGS) entry which is preliminary data.</text>
</comment>
<dbReference type="PANTHER" id="PTHR30157:SF0">
    <property type="entry name" value="NADPH-DEPENDENT FERRIC-CHELATE REDUCTASE"/>
    <property type="match status" value="1"/>
</dbReference>